<evidence type="ECO:0000313" key="2">
    <source>
        <dbReference type="Proteomes" id="UP000438106"/>
    </source>
</evidence>
<dbReference type="RefSeq" id="WP_157290577.1">
    <property type="nucleotide sequence ID" value="NZ_WQRF01000003.1"/>
</dbReference>
<sequence>MTRVKTKEIILPALRGVMGNWVYYTCLMSIDEIARRVSYADEIHKNKKLSDMIQRSLKAARSAQIADYIKTQEERFFNSLVVATYGGQPNWSGIDRLSSKSKNAIADKLSEETLNSVGFLSLSGEEKLFALDGQHRLSGIKKAVKEGLEQDPPDDLSVIFVAHKTTPKGMEKTRRLFTTLNKTAKPVSKGDIIALDEDDVMAICVRRLIEESTLFNGVRVAFVASNNMPVQNTTSLTTIGNLYDILTTLFTRVETDLKAEKAELQRARPDDKTLEAYFKLAKQYFELMAASFTPLSEFFAATDTNPVVKKYRGSHGGSALFRPIGLIVFTDIVAHLSKTRTLKKSIELAGKLPHMLTAVPFEGLMWDSPSQRIDNTNRVTLREVLLYMVGDSKWKDDTVLGRYQRGIGDEDAALPKKVV</sequence>
<dbReference type="CDD" id="cd16414">
    <property type="entry name" value="dndB_like"/>
    <property type="match status" value="1"/>
</dbReference>
<dbReference type="AlphaFoldDB" id="A0A7X3FSE1"/>
<dbReference type="InterPro" id="IPR017642">
    <property type="entry name" value="DNA_S_mod_DndB"/>
</dbReference>
<dbReference type="EMBL" id="WQRF01000003">
    <property type="protein sequence ID" value="MVS99781.1"/>
    <property type="molecule type" value="Genomic_DNA"/>
</dbReference>
<dbReference type="Pfam" id="PF14072">
    <property type="entry name" value="DndB"/>
    <property type="match status" value="1"/>
</dbReference>
<evidence type="ECO:0000313" key="1">
    <source>
        <dbReference type="EMBL" id="MVS99781.1"/>
    </source>
</evidence>
<organism evidence="1 2">
    <name type="scientific">Devosia marina</name>
    <dbReference type="NCBI Taxonomy" id="2683198"/>
    <lineage>
        <taxon>Bacteria</taxon>
        <taxon>Pseudomonadati</taxon>
        <taxon>Pseudomonadota</taxon>
        <taxon>Alphaproteobacteria</taxon>
        <taxon>Hyphomicrobiales</taxon>
        <taxon>Devosiaceae</taxon>
        <taxon>Devosia</taxon>
    </lineage>
</organism>
<keyword evidence="2" id="KW-1185">Reference proteome</keyword>
<comment type="caution">
    <text evidence="1">The sequence shown here is derived from an EMBL/GenBank/DDBJ whole genome shotgun (WGS) entry which is preliminary data.</text>
</comment>
<name>A0A7X3FSE1_9HYPH</name>
<protein>
    <submittedName>
        <fullName evidence="1">DGQHR domain-containing protein</fullName>
    </submittedName>
</protein>
<proteinExistence type="predicted"/>
<accession>A0A7X3FSE1</accession>
<dbReference type="NCBIfam" id="TIGR03187">
    <property type="entry name" value="DGQHR"/>
    <property type="match status" value="1"/>
</dbReference>
<dbReference type="InterPro" id="IPR017601">
    <property type="entry name" value="DGQHR-contain_dom"/>
</dbReference>
<reference evidence="1 2" key="1">
    <citation type="submission" date="2019-12" db="EMBL/GenBank/DDBJ databases">
        <title>Devosia maris sp. nov., isolated from the deep seawater.</title>
        <authorList>
            <person name="Liu Y."/>
        </authorList>
    </citation>
    <scope>NUCLEOTIDE SEQUENCE [LARGE SCALE GENOMIC DNA]</scope>
    <source>
        <strain evidence="1 2">L53-10-65</strain>
    </source>
</reference>
<gene>
    <name evidence="1" type="ORF">GO014_12180</name>
</gene>
<dbReference type="Proteomes" id="UP000438106">
    <property type="component" value="Unassembled WGS sequence"/>
</dbReference>